<dbReference type="CDD" id="cd17354">
    <property type="entry name" value="MFS_Mch1p_like"/>
    <property type="match status" value="1"/>
</dbReference>
<feature type="transmembrane region" description="Helical" evidence="10">
    <location>
        <begin position="588"/>
        <end position="609"/>
    </location>
</feature>
<dbReference type="PANTHER" id="PTHR21576">
    <property type="entry name" value="UNCHARACTERIZED NODULIN-LIKE PROTEIN"/>
    <property type="match status" value="1"/>
</dbReference>
<feature type="region of interest" description="Disordered" evidence="9">
    <location>
        <begin position="1"/>
        <end position="52"/>
    </location>
</feature>
<sequence>MAGTNGQAQPVIDKRDFDRNRQSASPHEPSAQDRDSLLGSRPDSSLSMNNRFSDNNDGLLNDVVEEIVERDRRKIARKVVRIGSFVWGVVTCLGAGSITAFSLYGPLLLTRLHYTQLRVNEVSIAAGVSMYLPVSLAGYLCDRYTPSPLTLFAGITFGFGYLLAASVYKSGPPPDAGGSGYPFWVMLVAFVAIGVATCSMYLAAVTTCAKNFGRGKHRGIILAVPIAAFGLSGMWQSQVGTYLLCERLGDGSCGDVDVYKYFVFLAILLVTIGIIGTFALRIVDEEEEQYIDEAVEELERSGLLTESEFFRPRSEVSAAYGTFSENAENNGSHDNQSVTLSEEMREAARREKEREEEERRKKNWLLNYETRTFLADHTMWWLALGFFLVTGPGEAYLNNLGTIVQTLNSDSTAFIDEHPAGLPSTHVTIIALTSTIARLLTGSLSDLFAPTTNNYHLTADQETASTEQSTSTTKHHPTLSRIAFLIPSALLLSLGFLLLSSPFPTSHPELSHLTTALVGLGYGSAFSLVPIIISVVWGVENFGTNWGIVAMFPAAGAAMWGVIYSRGYQDAADRSPTDNGQCQGWRCFGFWSIGCTVSVWVAIAAWLVAWGSWRRRGVVV</sequence>
<evidence type="ECO:0000256" key="1">
    <source>
        <dbReference type="ARBA" id="ARBA00004128"/>
    </source>
</evidence>
<evidence type="ECO:0000256" key="10">
    <source>
        <dbReference type="SAM" id="Phobius"/>
    </source>
</evidence>
<dbReference type="InterPro" id="IPR036259">
    <property type="entry name" value="MFS_trans_sf"/>
</dbReference>
<feature type="compositionally biased region" description="Polar residues" evidence="9">
    <location>
        <begin position="323"/>
        <end position="340"/>
    </location>
</feature>
<comment type="similarity">
    <text evidence="2">Belongs to the major facilitator superfamily.</text>
</comment>
<feature type="transmembrane region" description="Helical" evidence="10">
    <location>
        <begin position="258"/>
        <end position="280"/>
    </location>
</feature>
<protein>
    <recommendedName>
        <fullName evidence="8">Probable transporter MCH1</fullName>
    </recommendedName>
</protein>
<dbReference type="AlphaFoldDB" id="A0A1L9TQX7"/>
<feature type="transmembrane region" description="Helical" evidence="10">
    <location>
        <begin position="546"/>
        <end position="568"/>
    </location>
</feature>
<keyword evidence="7 10" id="KW-0472">Membrane</keyword>
<feature type="transmembrane region" description="Helical" evidence="10">
    <location>
        <begin position="79"/>
        <end position="104"/>
    </location>
</feature>
<evidence type="ECO:0000256" key="7">
    <source>
        <dbReference type="ARBA" id="ARBA00023136"/>
    </source>
</evidence>
<keyword evidence="12" id="KW-1185">Reference proteome</keyword>
<evidence type="ECO:0000313" key="11">
    <source>
        <dbReference type="EMBL" id="OJJ61840.1"/>
    </source>
</evidence>
<evidence type="ECO:0000256" key="8">
    <source>
        <dbReference type="ARBA" id="ARBA00039330"/>
    </source>
</evidence>
<dbReference type="InterPro" id="IPR011701">
    <property type="entry name" value="MFS"/>
</dbReference>
<dbReference type="GO" id="GO:0022857">
    <property type="term" value="F:transmembrane transporter activity"/>
    <property type="evidence" value="ECO:0007669"/>
    <property type="project" value="InterPro"/>
</dbReference>
<dbReference type="SUPFAM" id="SSF103473">
    <property type="entry name" value="MFS general substrate transporter"/>
    <property type="match status" value="1"/>
</dbReference>
<dbReference type="OrthoDB" id="199930at2759"/>
<feature type="compositionally biased region" description="Basic and acidic residues" evidence="9">
    <location>
        <begin position="342"/>
        <end position="359"/>
    </location>
</feature>
<evidence type="ECO:0000256" key="6">
    <source>
        <dbReference type="ARBA" id="ARBA00022989"/>
    </source>
</evidence>
<keyword evidence="5 10" id="KW-0812">Transmembrane</keyword>
<dbReference type="Gene3D" id="1.20.1250.20">
    <property type="entry name" value="MFS general substrate transporter like domains"/>
    <property type="match status" value="1"/>
</dbReference>
<dbReference type="GeneID" id="63766910"/>
<dbReference type="VEuPathDB" id="FungiDB:ASPSYDRAFT_75844"/>
<feature type="transmembrane region" description="Helical" evidence="10">
    <location>
        <begin position="124"/>
        <end position="141"/>
    </location>
</feature>
<gene>
    <name evidence="11" type="ORF">ASPSYDRAFT_75844</name>
</gene>
<feature type="compositionally biased region" description="Basic and acidic residues" evidence="9">
    <location>
        <begin position="12"/>
        <end position="21"/>
    </location>
</feature>
<evidence type="ECO:0000256" key="2">
    <source>
        <dbReference type="ARBA" id="ARBA00008335"/>
    </source>
</evidence>
<organism evidence="11 12">
    <name type="scientific">Aspergillus sydowii CBS 593.65</name>
    <dbReference type="NCBI Taxonomy" id="1036612"/>
    <lineage>
        <taxon>Eukaryota</taxon>
        <taxon>Fungi</taxon>
        <taxon>Dikarya</taxon>
        <taxon>Ascomycota</taxon>
        <taxon>Pezizomycotina</taxon>
        <taxon>Eurotiomycetes</taxon>
        <taxon>Eurotiomycetidae</taxon>
        <taxon>Eurotiales</taxon>
        <taxon>Aspergillaceae</taxon>
        <taxon>Aspergillus</taxon>
        <taxon>Aspergillus subgen. Nidulantes</taxon>
    </lineage>
</organism>
<feature type="transmembrane region" description="Helical" evidence="10">
    <location>
        <begin position="219"/>
        <end position="238"/>
    </location>
</feature>
<evidence type="ECO:0000256" key="3">
    <source>
        <dbReference type="ARBA" id="ARBA00022448"/>
    </source>
</evidence>
<dbReference type="RefSeq" id="XP_040705646.1">
    <property type="nucleotide sequence ID" value="XM_040850837.1"/>
</dbReference>
<feature type="transmembrane region" description="Helical" evidence="10">
    <location>
        <begin position="482"/>
        <end position="500"/>
    </location>
</feature>
<feature type="transmembrane region" description="Helical" evidence="10">
    <location>
        <begin position="183"/>
        <end position="207"/>
    </location>
</feature>
<feature type="compositionally biased region" description="Polar residues" evidence="9">
    <location>
        <begin position="42"/>
        <end position="52"/>
    </location>
</feature>
<evidence type="ECO:0000256" key="4">
    <source>
        <dbReference type="ARBA" id="ARBA00022554"/>
    </source>
</evidence>
<dbReference type="PANTHER" id="PTHR21576:SF45">
    <property type="entry name" value="TRANSPORTER MCH1-RELATED"/>
    <property type="match status" value="1"/>
</dbReference>
<evidence type="ECO:0000256" key="5">
    <source>
        <dbReference type="ARBA" id="ARBA00022692"/>
    </source>
</evidence>
<evidence type="ECO:0000313" key="12">
    <source>
        <dbReference type="Proteomes" id="UP000184356"/>
    </source>
</evidence>
<dbReference type="Proteomes" id="UP000184356">
    <property type="component" value="Unassembled WGS sequence"/>
</dbReference>
<keyword evidence="4" id="KW-0926">Vacuole</keyword>
<dbReference type="GO" id="GO:0000329">
    <property type="term" value="C:fungal-type vacuole membrane"/>
    <property type="evidence" value="ECO:0007669"/>
    <property type="project" value="TreeGrafter"/>
</dbReference>
<evidence type="ECO:0000256" key="9">
    <source>
        <dbReference type="SAM" id="MobiDB-lite"/>
    </source>
</evidence>
<comment type="subcellular location">
    <subcellularLocation>
        <location evidence="1">Vacuole membrane</location>
        <topology evidence="1">Multi-pass membrane protein</topology>
    </subcellularLocation>
</comment>
<feature type="transmembrane region" description="Helical" evidence="10">
    <location>
        <begin position="148"/>
        <end position="168"/>
    </location>
</feature>
<reference evidence="12" key="1">
    <citation type="journal article" date="2017" name="Genome Biol.">
        <title>Comparative genomics reveals high biological diversity and specific adaptations in the industrially and medically important fungal genus Aspergillus.</title>
        <authorList>
            <person name="de Vries R.P."/>
            <person name="Riley R."/>
            <person name="Wiebenga A."/>
            <person name="Aguilar-Osorio G."/>
            <person name="Amillis S."/>
            <person name="Uchima C.A."/>
            <person name="Anderluh G."/>
            <person name="Asadollahi M."/>
            <person name="Askin M."/>
            <person name="Barry K."/>
            <person name="Battaglia E."/>
            <person name="Bayram O."/>
            <person name="Benocci T."/>
            <person name="Braus-Stromeyer S.A."/>
            <person name="Caldana C."/>
            <person name="Canovas D."/>
            <person name="Cerqueira G.C."/>
            <person name="Chen F."/>
            <person name="Chen W."/>
            <person name="Choi C."/>
            <person name="Clum A."/>
            <person name="Dos Santos R.A."/>
            <person name="Damasio A.R."/>
            <person name="Diallinas G."/>
            <person name="Emri T."/>
            <person name="Fekete E."/>
            <person name="Flipphi M."/>
            <person name="Freyberg S."/>
            <person name="Gallo A."/>
            <person name="Gournas C."/>
            <person name="Habgood R."/>
            <person name="Hainaut M."/>
            <person name="Harispe M.L."/>
            <person name="Henrissat B."/>
            <person name="Hilden K.S."/>
            <person name="Hope R."/>
            <person name="Hossain A."/>
            <person name="Karabika E."/>
            <person name="Karaffa L."/>
            <person name="Karanyi Z."/>
            <person name="Krasevec N."/>
            <person name="Kuo A."/>
            <person name="Kusch H."/>
            <person name="LaButti K."/>
            <person name="Lagendijk E.L."/>
            <person name="Lapidus A."/>
            <person name="Levasseur A."/>
            <person name="Lindquist E."/>
            <person name="Lipzen A."/>
            <person name="Logrieco A.F."/>
            <person name="MacCabe A."/>
            <person name="Maekelae M.R."/>
            <person name="Malavazi I."/>
            <person name="Melin P."/>
            <person name="Meyer V."/>
            <person name="Mielnichuk N."/>
            <person name="Miskei M."/>
            <person name="Molnar A.P."/>
            <person name="Mule G."/>
            <person name="Ngan C.Y."/>
            <person name="Orejas M."/>
            <person name="Orosz E."/>
            <person name="Ouedraogo J.P."/>
            <person name="Overkamp K.M."/>
            <person name="Park H.-S."/>
            <person name="Perrone G."/>
            <person name="Piumi F."/>
            <person name="Punt P.J."/>
            <person name="Ram A.F."/>
            <person name="Ramon A."/>
            <person name="Rauscher S."/>
            <person name="Record E."/>
            <person name="Riano-Pachon D.M."/>
            <person name="Robert V."/>
            <person name="Roehrig J."/>
            <person name="Ruller R."/>
            <person name="Salamov A."/>
            <person name="Salih N.S."/>
            <person name="Samson R.A."/>
            <person name="Sandor E."/>
            <person name="Sanguinetti M."/>
            <person name="Schuetze T."/>
            <person name="Sepcic K."/>
            <person name="Shelest E."/>
            <person name="Sherlock G."/>
            <person name="Sophianopoulou V."/>
            <person name="Squina F.M."/>
            <person name="Sun H."/>
            <person name="Susca A."/>
            <person name="Todd R.B."/>
            <person name="Tsang A."/>
            <person name="Unkles S.E."/>
            <person name="van de Wiele N."/>
            <person name="van Rossen-Uffink D."/>
            <person name="Oliveira J.V."/>
            <person name="Vesth T.C."/>
            <person name="Visser J."/>
            <person name="Yu J.-H."/>
            <person name="Zhou M."/>
            <person name="Andersen M.R."/>
            <person name="Archer D.B."/>
            <person name="Baker S.E."/>
            <person name="Benoit I."/>
            <person name="Brakhage A.A."/>
            <person name="Braus G.H."/>
            <person name="Fischer R."/>
            <person name="Frisvad J.C."/>
            <person name="Goldman G.H."/>
            <person name="Houbraken J."/>
            <person name="Oakley B."/>
            <person name="Pocsi I."/>
            <person name="Scazzocchio C."/>
            <person name="Seiboth B."/>
            <person name="vanKuyk P.A."/>
            <person name="Wortman J."/>
            <person name="Dyer P.S."/>
            <person name="Grigoriev I.V."/>
        </authorList>
    </citation>
    <scope>NUCLEOTIDE SEQUENCE [LARGE SCALE GENOMIC DNA]</scope>
    <source>
        <strain evidence="12">CBS 593.65</strain>
    </source>
</reference>
<keyword evidence="6 10" id="KW-1133">Transmembrane helix</keyword>
<feature type="region of interest" description="Disordered" evidence="9">
    <location>
        <begin position="322"/>
        <end position="359"/>
    </location>
</feature>
<dbReference type="EMBL" id="KV878583">
    <property type="protein sequence ID" value="OJJ61840.1"/>
    <property type="molecule type" value="Genomic_DNA"/>
</dbReference>
<accession>A0A1L9TQX7</accession>
<keyword evidence="3" id="KW-0813">Transport</keyword>
<dbReference type="Pfam" id="PF07690">
    <property type="entry name" value="MFS_1"/>
    <property type="match status" value="1"/>
</dbReference>
<name>A0A1L9TQX7_9EURO</name>
<feature type="transmembrane region" description="Helical" evidence="10">
    <location>
        <begin position="520"/>
        <end position="539"/>
    </location>
</feature>
<proteinExistence type="inferred from homology"/>